<dbReference type="GO" id="GO:0005634">
    <property type="term" value="C:nucleus"/>
    <property type="evidence" value="ECO:0007669"/>
    <property type="project" value="UniProtKB-SubCell"/>
</dbReference>
<keyword evidence="3" id="KW-0175">Coiled coil</keyword>
<feature type="compositionally biased region" description="Polar residues" evidence="4">
    <location>
        <begin position="411"/>
        <end position="421"/>
    </location>
</feature>
<comment type="caution">
    <text evidence="5">The sequence shown here is derived from an EMBL/GenBank/DDBJ whole genome shotgun (WGS) entry which is preliminary data.</text>
</comment>
<evidence type="ECO:0000256" key="1">
    <source>
        <dbReference type="ARBA" id="ARBA00004123"/>
    </source>
</evidence>
<dbReference type="Proteomes" id="UP001324427">
    <property type="component" value="Unassembled WGS sequence"/>
</dbReference>
<keyword evidence="2" id="KW-0539">Nucleus</keyword>
<dbReference type="GO" id="GO:0006355">
    <property type="term" value="P:regulation of DNA-templated transcription"/>
    <property type="evidence" value="ECO:0007669"/>
    <property type="project" value="InterPro"/>
</dbReference>
<feature type="compositionally biased region" description="Basic and acidic residues" evidence="4">
    <location>
        <begin position="300"/>
        <end position="336"/>
    </location>
</feature>
<dbReference type="EMBL" id="JAVFHQ010000002">
    <property type="protein sequence ID" value="KAK4550097.1"/>
    <property type="molecule type" value="Genomic_DNA"/>
</dbReference>
<feature type="coiled-coil region" evidence="3">
    <location>
        <begin position="89"/>
        <end position="151"/>
    </location>
</feature>
<keyword evidence="6" id="KW-1185">Reference proteome</keyword>
<feature type="compositionally biased region" description="Basic and acidic residues" evidence="4">
    <location>
        <begin position="39"/>
        <end position="49"/>
    </location>
</feature>
<proteinExistence type="predicted"/>
<feature type="compositionally biased region" description="Polar residues" evidence="4">
    <location>
        <begin position="454"/>
        <end position="467"/>
    </location>
</feature>
<feature type="region of interest" description="Disordered" evidence="4">
    <location>
        <begin position="365"/>
        <end position="523"/>
    </location>
</feature>
<accession>A0AAV9JWG8</accession>
<evidence type="ECO:0000256" key="3">
    <source>
        <dbReference type="SAM" id="Coils"/>
    </source>
</evidence>
<protein>
    <submittedName>
        <fullName evidence="5">Uncharacterized protein</fullName>
    </submittedName>
</protein>
<reference evidence="5 6" key="1">
    <citation type="submission" date="2021-11" db="EMBL/GenBank/DDBJ databases">
        <title>Black yeast isolated from Biological Soil Crust.</title>
        <authorList>
            <person name="Kurbessoian T."/>
        </authorList>
    </citation>
    <scope>NUCLEOTIDE SEQUENCE [LARGE SCALE GENOMIC DNA]</scope>
    <source>
        <strain evidence="5 6">CCFEE 5522</strain>
    </source>
</reference>
<evidence type="ECO:0000256" key="2">
    <source>
        <dbReference type="ARBA" id="ARBA00023242"/>
    </source>
</evidence>
<dbReference type="AlphaFoldDB" id="A0AAV9JWG8"/>
<sequence>MKMTPRPSSPTSLLWAHQVKREHGYLLSRMQQLESANQQHDDRLKKAEASAKASTNNDISALAEQVKAIDESGITKRLENVEKDVMAKLDDVQAESEAMAMKVATLERDDALVEEERRKAFNKEKTLLKRVAEVEANLKLYQESLEHVGRRVDDASVGVIRAQLDGLAKQVRKEGEGMKRLEDSIGVLETANEELRKANERMAKEIAEVAAARPRSAPAVQTVVPKKAAEPKAAPPPKAAAARSQPPSESDDTPRTRKKKSHKWAGGGADRDIILQGSDLTQKTPAGPARRILTPKGVARPKDVAKAKGVARPKEVAKSKEVVKPKEVAKPKEVTKPSRKSQAFLDDDADKPIIRAGKGWIEVAVTPGASEQESQESNASVKRPRGRPRKHPRPDTLEELGQDAQRLTRGGRQQLTQNKTVPQKRKAETEAPPTAGHSRLKPSGATKQAKAAQTYGSAHANTALQVLSSPFSSPAPSLDGTPGLGRSKNALLEAVTSQPEQPQAKRRRVIEQPDDGALLQQYR</sequence>
<gene>
    <name evidence="5" type="ORF">LTR36_003064</name>
</gene>
<feature type="region of interest" description="Disordered" evidence="4">
    <location>
        <begin position="209"/>
        <end position="351"/>
    </location>
</feature>
<feature type="compositionally biased region" description="Low complexity" evidence="4">
    <location>
        <begin position="209"/>
        <end position="220"/>
    </location>
</feature>
<dbReference type="InterPro" id="IPR000637">
    <property type="entry name" value="HMGI/Y_DNA-bd_CS"/>
</dbReference>
<evidence type="ECO:0000256" key="4">
    <source>
        <dbReference type="SAM" id="MobiDB-lite"/>
    </source>
</evidence>
<feature type="compositionally biased region" description="Basic residues" evidence="4">
    <location>
        <begin position="382"/>
        <end position="392"/>
    </location>
</feature>
<organism evidence="5 6">
    <name type="scientific">Oleoguttula mirabilis</name>
    <dbReference type="NCBI Taxonomy" id="1507867"/>
    <lineage>
        <taxon>Eukaryota</taxon>
        <taxon>Fungi</taxon>
        <taxon>Dikarya</taxon>
        <taxon>Ascomycota</taxon>
        <taxon>Pezizomycotina</taxon>
        <taxon>Dothideomycetes</taxon>
        <taxon>Dothideomycetidae</taxon>
        <taxon>Mycosphaerellales</taxon>
        <taxon>Teratosphaeriaceae</taxon>
        <taxon>Oleoguttula</taxon>
    </lineage>
</organism>
<feature type="compositionally biased region" description="Low complexity" evidence="4">
    <location>
        <begin position="468"/>
        <end position="477"/>
    </location>
</feature>
<comment type="subcellular location">
    <subcellularLocation>
        <location evidence="1">Nucleus</location>
    </subcellularLocation>
</comment>
<evidence type="ECO:0000313" key="6">
    <source>
        <dbReference type="Proteomes" id="UP001324427"/>
    </source>
</evidence>
<name>A0AAV9JWG8_9PEZI</name>
<dbReference type="PROSITE" id="PS00354">
    <property type="entry name" value="HMGI_Y"/>
    <property type="match status" value="1"/>
</dbReference>
<evidence type="ECO:0000313" key="5">
    <source>
        <dbReference type="EMBL" id="KAK4550097.1"/>
    </source>
</evidence>
<feature type="region of interest" description="Disordered" evidence="4">
    <location>
        <begin position="34"/>
        <end position="56"/>
    </location>
</feature>